<reference evidence="6" key="1">
    <citation type="journal article" date="2012" name="Science">
        <title>The Paleozoic origin of enzymatic lignin decomposition reconstructed from 31 fungal genomes.</title>
        <authorList>
            <person name="Floudas D."/>
            <person name="Binder M."/>
            <person name="Riley R."/>
            <person name="Barry K."/>
            <person name="Blanchette R.A."/>
            <person name="Henrissat B."/>
            <person name="Martinez A.T."/>
            <person name="Otillar R."/>
            <person name="Spatafora J.W."/>
            <person name="Yadav J.S."/>
            <person name="Aerts A."/>
            <person name="Benoit I."/>
            <person name="Boyd A."/>
            <person name="Carlson A."/>
            <person name="Copeland A."/>
            <person name="Coutinho P.M."/>
            <person name="de Vries R.P."/>
            <person name="Ferreira P."/>
            <person name="Findley K."/>
            <person name="Foster B."/>
            <person name="Gaskell J."/>
            <person name="Glotzer D."/>
            <person name="Gorecki P."/>
            <person name="Heitman J."/>
            <person name="Hesse C."/>
            <person name="Hori C."/>
            <person name="Igarashi K."/>
            <person name="Jurgens J.A."/>
            <person name="Kallen N."/>
            <person name="Kersten P."/>
            <person name="Kohler A."/>
            <person name="Kuees U."/>
            <person name="Kumar T.K.A."/>
            <person name="Kuo A."/>
            <person name="LaButti K."/>
            <person name="Larrondo L.F."/>
            <person name="Lindquist E."/>
            <person name="Ling A."/>
            <person name="Lombard V."/>
            <person name="Lucas S."/>
            <person name="Lundell T."/>
            <person name="Martin R."/>
            <person name="McLaughlin D.J."/>
            <person name="Morgenstern I."/>
            <person name="Morin E."/>
            <person name="Murat C."/>
            <person name="Nagy L.G."/>
            <person name="Nolan M."/>
            <person name="Ohm R.A."/>
            <person name="Patyshakuliyeva A."/>
            <person name="Rokas A."/>
            <person name="Ruiz-Duenas F.J."/>
            <person name="Sabat G."/>
            <person name="Salamov A."/>
            <person name="Samejima M."/>
            <person name="Schmutz J."/>
            <person name="Slot J.C."/>
            <person name="St John F."/>
            <person name="Stenlid J."/>
            <person name="Sun H."/>
            <person name="Sun S."/>
            <person name="Syed K."/>
            <person name="Tsang A."/>
            <person name="Wiebenga A."/>
            <person name="Young D."/>
            <person name="Pisabarro A."/>
            <person name="Eastwood D.C."/>
            <person name="Martin F."/>
            <person name="Cullen D."/>
            <person name="Grigoriev I.V."/>
            <person name="Hibbett D.S."/>
        </authorList>
    </citation>
    <scope>NUCLEOTIDE SEQUENCE [LARGE SCALE GENOMIC DNA]</scope>
    <source>
        <strain evidence="6">RWD-64-598 SS2</strain>
    </source>
</reference>
<evidence type="ECO:0000313" key="5">
    <source>
        <dbReference type="EMBL" id="EIW74882.1"/>
    </source>
</evidence>
<dbReference type="GeneID" id="19209641"/>
<dbReference type="KEGG" id="cput:CONPUDRAFT_77692"/>
<dbReference type="Gene3D" id="1.10.510.10">
    <property type="entry name" value="Transferase(Phosphotransferase) domain 1"/>
    <property type="match status" value="2"/>
</dbReference>
<accession>A0A5M3M671</accession>
<dbReference type="SUPFAM" id="SSF49879">
    <property type="entry name" value="SMAD/FHA domain"/>
    <property type="match status" value="1"/>
</dbReference>
<dbReference type="PROSITE" id="PS50006">
    <property type="entry name" value="FHA_DOMAIN"/>
    <property type="match status" value="1"/>
</dbReference>
<keyword evidence="2" id="KW-0547">Nucleotide-binding</keyword>
<keyword evidence="2" id="KW-0067">ATP-binding</keyword>
<organism evidence="5 6">
    <name type="scientific">Coniophora puteana (strain RWD-64-598)</name>
    <name type="common">Brown rot fungus</name>
    <dbReference type="NCBI Taxonomy" id="741705"/>
    <lineage>
        <taxon>Eukaryota</taxon>
        <taxon>Fungi</taxon>
        <taxon>Dikarya</taxon>
        <taxon>Basidiomycota</taxon>
        <taxon>Agaricomycotina</taxon>
        <taxon>Agaricomycetes</taxon>
        <taxon>Agaricomycetidae</taxon>
        <taxon>Boletales</taxon>
        <taxon>Coniophorineae</taxon>
        <taxon>Coniophoraceae</taxon>
        <taxon>Coniophora</taxon>
    </lineage>
</organism>
<dbReference type="PANTHER" id="PTHR24348">
    <property type="entry name" value="SERINE/THREONINE-PROTEIN KINASE UNC-51-RELATED"/>
    <property type="match status" value="1"/>
</dbReference>
<keyword evidence="5" id="KW-0808">Transferase</keyword>
<dbReference type="Gene3D" id="2.60.200.20">
    <property type="match status" value="1"/>
</dbReference>
<dbReference type="InterPro" id="IPR000253">
    <property type="entry name" value="FHA_dom"/>
</dbReference>
<dbReference type="GO" id="GO:0004674">
    <property type="term" value="F:protein serine/threonine kinase activity"/>
    <property type="evidence" value="ECO:0007669"/>
    <property type="project" value="InterPro"/>
</dbReference>
<dbReference type="AlphaFoldDB" id="A0A5M3M671"/>
<dbReference type="PROSITE" id="PS50011">
    <property type="entry name" value="PROTEIN_KINASE_DOM"/>
    <property type="match status" value="1"/>
</dbReference>
<keyword evidence="5" id="KW-0418">Kinase</keyword>
<dbReference type="Pfam" id="PF00069">
    <property type="entry name" value="Pkinase"/>
    <property type="match status" value="2"/>
</dbReference>
<protein>
    <submittedName>
        <fullName evidence="5">Kinase-like protein</fullName>
    </submittedName>
</protein>
<dbReference type="PROSITE" id="PS00107">
    <property type="entry name" value="PROTEIN_KINASE_ATP"/>
    <property type="match status" value="1"/>
</dbReference>
<evidence type="ECO:0000259" key="3">
    <source>
        <dbReference type="PROSITE" id="PS50006"/>
    </source>
</evidence>
<evidence type="ECO:0000259" key="4">
    <source>
        <dbReference type="PROSITE" id="PS50011"/>
    </source>
</evidence>
<dbReference type="RefSeq" id="XP_007774942.1">
    <property type="nucleotide sequence ID" value="XM_007776752.1"/>
</dbReference>
<dbReference type="SUPFAM" id="SSF56112">
    <property type="entry name" value="Protein kinase-like (PK-like)"/>
    <property type="match status" value="1"/>
</dbReference>
<feature type="binding site" evidence="2">
    <location>
        <position position="271"/>
    </location>
    <ligand>
        <name>ATP</name>
        <dbReference type="ChEBI" id="CHEBI:30616"/>
    </ligand>
</feature>
<proteinExistence type="inferred from homology"/>
<keyword evidence="6" id="KW-1185">Reference proteome</keyword>
<dbReference type="InterPro" id="IPR008984">
    <property type="entry name" value="SMAD_FHA_dom_sf"/>
</dbReference>
<dbReference type="GO" id="GO:0005737">
    <property type="term" value="C:cytoplasm"/>
    <property type="evidence" value="ECO:0007669"/>
    <property type="project" value="TreeGrafter"/>
</dbReference>
<dbReference type="InterPro" id="IPR011009">
    <property type="entry name" value="Kinase-like_dom_sf"/>
</dbReference>
<gene>
    <name evidence="5" type="ORF">CONPUDRAFT_77692</name>
</gene>
<dbReference type="EMBL" id="JH711590">
    <property type="protein sequence ID" value="EIW74882.1"/>
    <property type="molecule type" value="Genomic_DNA"/>
</dbReference>
<dbReference type="Proteomes" id="UP000053558">
    <property type="component" value="Unassembled WGS sequence"/>
</dbReference>
<dbReference type="Pfam" id="PF00498">
    <property type="entry name" value="FHA"/>
    <property type="match status" value="1"/>
</dbReference>
<dbReference type="InterPro" id="IPR045269">
    <property type="entry name" value="Atg1-like"/>
</dbReference>
<dbReference type="CDD" id="cd00060">
    <property type="entry name" value="FHA"/>
    <property type="match status" value="1"/>
</dbReference>
<dbReference type="OrthoDB" id="10252171at2759"/>
<comment type="caution">
    <text evidence="5">The sequence shown here is derived from an EMBL/GenBank/DDBJ whole genome shotgun (WGS) entry which is preliminary data.</text>
</comment>
<dbReference type="InterPro" id="IPR000719">
    <property type="entry name" value="Prot_kinase_dom"/>
</dbReference>
<dbReference type="GO" id="GO:0005524">
    <property type="term" value="F:ATP binding"/>
    <property type="evidence" value="ECO:0007669"/>
    <property type="project" value="UniProtKB-UniRule"/>
</dbReference>
<dbReference type="InterPro" id="IPR017441">
    <property type="entry name" value="Protein_kinase_ATP_BS"/>
</dbReference>
<name>A0A5M3M671_CONPW</name>
<evidence type="ECO:0000256" key="1">
    <source>
        <dbReference type="ARBA" id="ARBA00005575"/>
    </source>
</evidence>
<sequence length="498" mass="55420">MRGGDARLGKIWLQTAEGGVSGYGTDNSSIDAKGRAACVSMIKSSVERCTMSTFGFFLTQEDPSGLRAPTSRATPTVPVQPLQTLRAIGGAGLSPDVGVLGDPFLCNRRGDQLNYGVTDVGKMAYLLLPPVWGRILVTNPDLESGTAQEIFLDSLKDCYTVGSDMSSDLLIENPFIRDDSATVRYTIKDNKSRNGTYVNRQRISADMQHDILSGAVIHLPRRPRHLALEFLATNDNSFSSHFDLKEQIGCGGFGVVKRTCNRINRQEYAVKIMRKPDLPPRWDRRNEAQNEITMLKTLRHMLTLAQPNIVQLVAVLEEHRELSLVVVMEYVPHGDLHDLIERSVIANVWLFKPRSRTNTKTTCQQNILVASLNPPRTKLADFGIAKAAANGSCCRTFCGTPLYIAPEVVCNRMLGYNEYDNKVDAWGLGVTIFFMYVCFYDGTPAFSPLCLDELSVRNMILGMLAWAVEDRLSISNVTKHDWMRELWSIRNGTSNVST</sequence>
<comment type="similarity">
    <text evidence="1">Belongs to the protein kinase superfamily. CAMK Ser/Thr protein kinase family. CHEK2 subfamily.</text>
</comment>
<evidence type="ECO:0000313" key="6">
    <source>
        <dbReference type="Proteomes" id="UP000053558"/>
    </source>
</evidence>
<feature type="domain" description="Protein kinase" evidence="4">
    <location>
        <begin position="242"/>
        <end position="498"/>
    </location>
</feature>
<feature type="domain" description="FHA" evidence="3">
    <location>
        <begin position="184"/>
        <end position="203"/>
    </location>
</feature>
<dbReference type="GO" id="GO:0010506">
    <property type="term" value="P:regulation of autophagy"/>
    <property type="evidence" value="ECO:0007669"/>
    <property type="project" value="InterPro"/>
</dbReference>
<evidence type="ECO:0000256" key="2">
    <source>
        <dbReference type="PROSITE-ProRule" id="PRU10141"/>
    </source>
</evidence>